<reference evidence="3" key="1">
    <citation type="submission" date="2016-06" db="EMBL/GenBank/DDBJ databases">
        <authorList>
            <person name="Varghese N."/>
            <person name="Submissions Spin"/>
        </authorList>
    </citation>
    <scope>NUCLEOTIDE SEQUENCE [LARGE SCALE GENOMIC DNA]</scope>
    <source>
        <strain evidence="3">DSM 44100</strain>
    </source>
</reference>
<keyword evidence="3" id="KW-1185">Reference proteome</keyword>
<dbReference type="STRING" id="121616.GA0070216_104100"/>
<dbReference type="AlphaFoldDB" id="A0A1C4X3P1"/>
<organism evidence="2 3">
    <name type="scientific">Micromonospora matsumotoense</name>
    <dbReference type="NCBI Taxonomy" id="121616"/>
    <lineage>
        <taxon>Bacteria</taxon>
        <taxon>Bacillati</taxon>
        <taxon>Actinomycetota</taxon>
        <taxon>Actinomycetes</taxon>
        <taxon>Micromonosporales</taxon>
        <taxon>Micromonosporaceae</taxon>
        <taxon>Micromonospora</taxon>
    </lineage>
</organism>
<dbReference type="SUPFAM" id="SSF51905">
    <property type="entry name" value="FAD/NAD(P)-binding domain"/>
    <property type="match status" value="1"/>
</dbReference>
<dbReference type="Gene3D" id="3.50.50.60">
    <property type="entry name" value="FAD/NAD(P)-binding domain"/>
    <property type="match status" value="1"/>
</dbReference>
<sequence length="455" mass="48714">MATDSAVVVGAGIGGLLAARALSETYARVTLVDRDPLPEQATSRRGVPQGRQLHVLLDRGRQVLEELLPGVGDELTELGAPLVDLQGQVRWYNDGYRMRPAASPLRAIGVSRPLLEQVVRNRIGALPGVTVLPGHEVAGLTATPDRRRVTGVRVHRRADGPSAAVEHPADLVVDAGGRGTRSPVWLPALGYPPAPEEQVTVGLTYVTRLYERQPQHLDGLLGVFTNAVPGRPRGGIVAVQEHDRFAVALNGMFGEEPPTDDAGLIAYAESLPAPEIGALMRQARPLGEPARMRFPASVRRRYERLRRFPAGYLVFGDALCSFNPLYGQGITAAALQASELARLLRAAPDGLARRFFRRAARVIDVPWAIAVGTDLRFAEVPGPRSLRVRLTNAYVHRLHAAATADPALGAAFLRVLNLVDPPGRLLVPAVAARVLTGSGVAARRPDGPAEVSTHG</sequence>
<dbReference type="Pfam" id="PF01266">
    <property type="entry name" value="DAO"/>
    <property type="match status" value="1"/>
</dbReference>
<dbReference type="RefSeq" id="WP_091243072.1">
    <property type="nucleotide sequence ID" value="NZ_FMCU01000004.1"/>
</dbReference>
<dbReference type="Proteomes" id="UP000198797">
    <property type="component" value="Unassembled WGS sequence"/>
</dbReference>
<dbReference type="OrthoDB" id="9790035at2"/>
<evidence type="ECO:0000313" key="3">
    <source>
        <dbReference type="Proteomes" id="UP000198797"/>
    </source>
</evidence>
<accession>A0A1C4X3P1</accession>
<gene>
    <name evidence="2" type="ORF">GA0070216_104100</name>
</gene>
<dbReference type="PANTHER" id="PTHR43422:SF3">
    <property type="entry name" value="THIAMINE THIAZOLE SYNTHASE"/>
    <property type="match status" value="1"/>
</dbReference>
<proteinExistence type="predicted"/>
<dbReference type="InterPro" id="IPR006076">
    <property type="entry name" value="FAD-dep_OxRdtase"/>
</dbReference>
<protein>
    <submittedName>
        <fullName evidence="2">2-polyprenyl-6-methoxyphenol hydroxylase</fullName>
    </submittedName>
</protein>
<evidence type="ECO:0000259" key="1">
    <source>
        <dbReference type="Pfam" id="PF01266"/>
    </source>
</evidence>
<feature type="domain" description="FAD dependent oxidoreductase" evidence="1">
    <location>
        <begin position="6"/>
        <end position="56"/>
    </location>
</feature>
<dbReference type="InterPro" id="IPR036188">
    <property type="entry name" value="FAD/NAD-bd_sf"/>
</dbReference>
<name>A0A1C4X3P1_9ACTN</name>
<dbReference type="PANTHER" id="PTHR43422">
    <property type="entry name" value="THIAMINE THIAZOLE SYNTHASE"/>
    <property type="match status" value="1"/>
</dbReference>
<dbReference type="EMBL" id="FMCU01000004">
    <property type="protein sequence ID" value="SCF02811.1"/>
    <property type="molecule type" value="Genomic_DNA"/>
</dbReference>
<evidence type="ECO:0000313" key="2">
    <source>
        <dbReference type="EMBL" id="SCF02811.1"/>
    </source>
</evidence>